<gene>
    <name evidence="5" type="ORF">CJ030_MR2G024918</name>
</gene>
<dbReference type="AlphaFoldDB" id="A0A6A1WAC5"/>
<dbReference type="PANTHER" id="PTHR31371">
    <property type="entry name" value="BNAC09G50660D PROTEIN"/>
    <property type="match status" value="1"/>
</dbReference>
<dbReference type="InterPro" id="IPR007700">
    <property type="entry name" value="DUF668"/>
</dbReference>
<dbReference type="Pfam" id="PF11961">
    <property type="entry name" value="DUF3475"/>
    <property type="match status" value="1"/>
</dbReference>
<feature type="region of interest" description="Disordered" evidence="2">
    <location>
        <begin position="279"/>
        <end position="307"/>
    </location>
</feature>
<keyword evidence="6" id="KW-1185">Reference proteome</keyword>
<feature type="coiled-coil region" evidence="1">
    <location>
        <begin position="138"/>
        <end position="175"/>
    </location>
</feature>
<reference evidence="5 6" key="1">
    <citation type="journal article" date="2019" name="Plant Biotechnol. J.">
        <title>The red bayberry genome and genetic basis of sex determination.</title>
        <authorList>
            <person name="Jia H.M."/>
            <person name="Jia H.J."/>
            <person name="Cai Q.L."/>
            <person name="Wang Y."/>
            <person name="Zhao H.B."/>
            <person name="Yang W.F."/>
            <person name="Wang G.Y."/>
            <person name="Li Y.H."/>
            <person name="Zhan D.L."/>
            <person name="Shen Y.T."/>
            <person name="Niu Q.F."/>
            <person name="Chang L."/>
            <person name="Qiu J."/>
            <person name="Zhao L."/>
            <person name="Xie H.B."/>
            <person name="Fu W.Y."/>
            <person name="Jin J."/>
            <person name="Li X.W."/>
            <person name="Jiao Y."/>
            <person name="Zhou C.C."/>
            <person name="Tu T."/>
            <person name="Chai C.Y."/>
            <person name="Gao J.L."/>
            <person name="Fan L.J."/>
            <person name="van de Weg E."/>
            <person name="Wang J.Y."/>
            <person name="Gao Z.S."/>
        </authorList>
    </citation>
    <scope>NUCLEOTIDE SEQUENCE [LARGE SCALE GENOMIC DNA]</scope>
    <source>
        <tissue evidence="5">Leaves</tissue>
    </source>
</reference>
<evidence type="ECO:0000259" key="4">
    <source>
        <dbReference type="Pfam" id="PF11961"/>
    </source>
</evidence>
<evidence type="ECO:0000313" key="5">
    <source>
        <dbReference type="EMBL" id="KAB1221266.1"/>
    </source>
</evidence>
<dbReference type="Proteomes" id="UP000516437">
    <property type="component" value="Chromosome 2"/>
</dbReference>
<proteinExistence type="predicted"/>
<feature type="domain" description="DUF3475" evidence="4">
    <location>
        <begin position="32"/>
        <end position="88"/>
    </location>
</feature>
<dbReference type="OrthoDB" id="2018987at2759"/>
<evidence type="ECO:0000256" key="2">
    <source>
        <dbReference type="SAM" id="MobiDB-lite"/>
    </source>
</evidence>
<evidence type="ECO:0008006" key="7">
    <source>
        <dbReference type="Google" id="ProtNLM"/>
    </source>
</evidence>
<protein>
    <recommendedName>
        <fullName evidence="7">DUF668 domain-containing protein</fullName>
    </recommendedName>
</protein>
<evidence type="ECO:0000313" key="6">
    <source>
        <dbReference type="Proteomes" id="UP000516437"/>
    </source>
</evidence>
<dbReference type="Pfam" id="PF05003">
    <property type="entry name" value="DUF668"/>
    <property type="match status" value="1"/>
</dbReference>
<dbReference type="PANTHER" id="PTHR31371:SF4">
    <property type="entry name" value="DUF668 DOMAIN-CONTAINING PROTEIN"/>
    <property type="match status" value="1"/>
</dbReference>
<organism evidence="5 6">
    <name type="scientific">Morella rubra</name>
    <name type="common">Chinese bayberry</name>
    <dbReference type="NCBI Taxonomy" id="262757"/>
    <lineage>
        <taxon>Eukaryota</taxon>
        <taxon>Viridiplantae</taxon>
        <taxon>Streptophyta</taxon>
        <taxon>Embryophyta</taxon>
        <taxon>Tracheophyta</taxon>
        <taxon>Spermatophyta</taxon>
        <taxon>Magnoliopsida</taxon>
        <taxon>eudicotyledons</taxon>
        <taxon>Gunneridae</taxon>
        <taxon>Pentapetalae</taxon>
        <taxon>rosids</taxon>
        <taxon>fabids</taxon>
        <taxon>Fagales</taxon>
        <taxon>Myricaceae</taxon>
        <taxon>Morella</taxon>
    </lineage>
</organism>
<dbReference type="InterPro" id="IPR021864">
    <property type="entry name" value="DUF3475"/>
</dbReference>
<feature type="domain" description="DUF668" evidence="3">
    <location>
        <begin position="401"/>
        <end position="443"/>
    </location>
</feature>
<sequence>MGGESGNESWLGSLRRMSRKSVSDTDKKVIEILAFEVARLMLKVINLWRCLSDKEVHRLKGEIVNSIGLKKLVSEDDDYLMELALNEITQNFVLLARSVARLGKRCRDPLYHRFEQFVSAPIQNGFQWAGWEYKWKKMERKLRKMERFVASMAQLSQELEVLAELEQTLRRMQNTEPNRVKVLDFQQKVLWQRQEVRNLREMSPWNRSYDYIVRLLVRSLFTILERIKYIFGSYQVPPVEGNLDYQLMNFGCSPRSHSFSASTHSSFFPAENSVGGFYSGPIDGPVPRPGNADKSRRKDKQRQEHHRTFSVYGNPLNVETNRLAHVGPFKGCMSGGSEFPIVLSCQPTGLSSIRLSGVLMKKIDGPDYTKMKSLSCTDRFYSKLSFFNSKHNKMWTAPPATLGDAALALHYANLIILIEKLTSSPHLIGLDTRDDLYNKLPTTKELL</sequence>
<comment type="caution">
    <text evidence="5">The sequence shown here is derived from an EMBL/GenBank/DDBJ whole genome shotgun (WGS) entry which is preliminary data.</text>
</comment>
<accession>A0A6A1WAC5</accession>
<keyword evidence="1" id="KW-0175">Coiled coil</keyword>
<evidence type="ECO:0000259" key="3">
    <source>
        <dbReference type="Pfam" id="PF05003"/>
    </source>
</evidence>
<dbReference type="EMBL" id="RXIC02000020">
    <property type="protein sequence ID" value="KAB1221266.1"/>
    <property type="molecule type" value="Genomic_DNA"/>
</dbReference>
<name>A0A6A1WAC5_9ROSI</name>
<evidence type="ECO:0000256" key="1">
    <source>
        <dbReference type="SAM" id="Coils"/>
    </source>
</evidence>
<dbReference type="GO" id="GO:0045927">
    <property type="term" value="P:positive regulation of growth"/>
    <property type="evidence" value="ECO:0007669"/>
    <property type="project" value="InterPro"/>
</dbReference>